<protein>
    <submittedName>
        <fullName evidence="12">MscS family membrane protein</fullName>
    </submittedName>
</protein>
<dbReference type="STRING" id="1122206.SAMN02745753_02824"/>
<evidence type="ECO:0000259" key="10">
    <source>
        <dbReference type="Pfam" id="PF21082"/>
    </source>
</evidence>
<evidence type="ECO:0000256" key="7">
    <source>
        <dbReference type="SAM" id="MobiDB-lite"/>
    </source>
</evidence>
<sequence>MNWETMQVYLGLGDTKMHWVVRVFLVVLGTLIVNFIATRILMRIDKQLEKTKTPWDNVLIHAAQKPVGVFVWLAGLSIAAEISGTEVDPNFSSLIHAIREVGVIVILTWFVLRCISESERTLTNSSKITTNVDYTTASAISKLLRASVIITSVLVILQTLGYSISGVLAFGGIGGIAVGFAAKDLLANFFGGLMVYLDRPFAIGDWIRSPDQNIEGTVEHIGWRQTRIRTFEKRPLYVPNSTFSLISVENPSRMTHRRINETIGVRYRDFSLLPTILADIKDMVANHEDLDTNETYMVNFNQFGPSSLDFFIYAYTKTVDWRTYHNVKQDVLFKAMQIIESHDAEVAFPTHTVHMADDSQMTLLSEQVNSSEQPVKEQLQKEQLQKEQLQKEPSQKDKS</sequence>
<dbReference type="InterPro" id="IPR011066">
    <property type="entry name" value="MscS_channel_C_sf"/>
</dbReference>
<dbReference type="EMBL" id="FQVF01000012">
    <property type="protein sequence ID" value="SHF87875.1"/>
    <property type="molecule type" value="Genomic_DNA"/>
</dbReference>
<dbReference type="Pfam" id="PF21082">
    <property type="entry name" value="MS_channel_3rd"/>
    <property type="match status" value="1"/>
</dbReference>
<dbReference type="SUPFAM" id="SSF82689">
    <property type="entry name" value="Mechanosensitive channel protein MscS (YggB), C-terminal domain"/>
    <property type="match status" value="1"/>
</dbReference>
<keyword evidence="3" id="KW-1003">Cell membrane</keyword>
<feature type="transmembrane region" description="Helical" evidence="8">
    <location>
        <begin position="20"/>
        <end position="37"/>
    </location>
</feature>
<evidence type="ECO:0000256" key="3">
    <source>
        <dbReference type="ARBA" id="ARBA00022475"/>
    </source>
</evidence>
<proteinExistence type="inferred from homology"/>
<dbReference type="PANTHER" id="PTHR43634">
    <property type="entry name" value="OW CONDUCTANCE MECHANOSENSITIVE CHANNEL"/>
    <property type="match status" value="1"/>
</dbReference>
<dbReference type="Gene3D" id="1.10.287.1260">
    <property type="match status" value="1"/>
</dbReference>
<name>A0A1M5F8M5_9GAMM</name>
<feature type="domain" description="Mechanosensitive ion channel MscS C-terminal" evidence="10">
    <location>
        <begin position="262"/>
        <end position="345"/>
    </location>
</feature>
<dbReference type="Proteomes" id="UP000184517">
    <property type="component" value="Unassembled WGS sequence"/>
</dbReference>
<feature type="transmembrane region" description="Helical" evidence="8">
    <location>
        <begin position="91"/>
        <end position="112"/>
    </location>
</feature>
<feature type="compositionally biased region" description="Basic and acidic residues" evidence="7">
    <location>
        <begin position="374"/>
        <end position="399"/>
    </location>
</feature>
<accession>A0A1M5F8M5</accession>
<keyword evidence="13" id="KW-1185">Reference proteome</keyword>
<keyword evidence="5 8" id="KW-1133">Transmembrane helix</keyword>
<evidence type="ECO:0000259" key="9">
    <source>
        <dbReference type="Pfam" id="PF00924"/>
    </source>
</evidence>
<keyword evidence="6 8" id="KW-0472">Membrane</keyword>
<evidence type="ECO:0000256" key="1">
    <source>
        <dbReference type="ARBA" id="ARBA00004651"/>
    </source>
</evidence>
<comment type="similarity">
    <text evidence="2">Belongs to the MscS (TC 1.A.23) family.</text>
</comment>
<evidence type="ECO:0000256" key="4">
    <source>
        <dbReference type="ARBA" id="ARBA00022692"/>
    </source>
</evidence>
<keyword evidence="4 8" id="KW-0812">Transmembrane</keyword>
<feature type="domain" description="Mechanosensitive ion channel MscS" evidence="9">
    <location>
        <begin position="184"/>
        <end position="253"/>
    </location>
</feature>
<comment type="subcellular location">
    <subcellularLocation>
        <location evidence="1">Cell membrane</location>
        <topology evidence="1">Multi-pass membrane protein</topology>
    </subcellularLocation>
</comment>
<dbReference type="InterPro" id="IPR010920">
    <property type="entry name" value="LSM_dom_sf"/>
</dbReference>
<feature type="region of interest" description="Disordered" evidence="7">
    <location>
        <begin position="362"/>
        <end position="399"/>
    </location>
</feature>
<dbReference type="RefSeq" id="WP_245813154.1">
    <property type="nucleotide sequence ID" value="NZ_FQVF01000012.1"/>
</dbReference>
<dbReference type="InterPro" id="IPR045042">
    <property type="entry name" value="YnaI-like"/>
</dbReference>
<feature type="domain" description="Mechanosensitive ion channel transmembrane helices 2/3" evidence="11">
    <location>
        <begin position="142"/>
        <end position="183"/>
    </location>
</feature>
<feature type="transmembrane region" description="Helical" evidence="8">
    <location>
        <begin position="58"/>
        <end position="79"/>
    </location>
</feature>
<reference evidence="13" key="1">
    <citation type="submission" date="2016-11" db="EMBL/GenBank/DDBJ databases">
        <authorList>
            <person name="Varghese N."/>
            <person name="Submissions S."/>
        </authorList>
    </citation>
    <scope>NUCLEOTIDE SEQUENCE [LARGE SCALE GENOMIC DNA]</scope>
    <source>
        <strain evidence="13">DSM 16579</strain>
    </source>
</reference>
<dbReference type="GO" id="GO:0005886">
    <property type="term" value="C:plasma membrane"/>
    <property type="evidence" value="ECO:0007669"/>
    <property type="project" value="UniProtKB-SubCell"/>
</dbReference>
<dbReference type="Pfam" id="PF21088">
    <property type="entry name" value="MS_channel_1st"/>
    <property type="match status" value="1"/>
</dbReference>
<dbReference type="SUPFAM" id="SSF82861">
    <property type="entry name" value="Mechanosensitive channel protein MscS (YggB), transmembrane region"/>
    <property type="match status" value="1"/>
</dbReference>
<dbReference type="AlphaFoldDB" id="A0A1M5F8M5"/>
<dbReference type="InterPro" id="IPR006685">
    <property type="entry name" value="MscS_channel_2nd"/>
</dbReference>
<evidence type="ECO:0000259" key="11">
    <source>
        <dbReference type="Pfam" id="PF21088"/>
    </source>
</evidence>
<dbReference type="SUPFAM" id="SSF50182">
    <property type="entry name" value="Sm-like ribonucleoproteins"/>
    <property type="match status" value="1"/>
</dbReference>
<organism evidence="12 13">
    <name type="scientific">Marinomonas polaris DSM 16579</name>
    <dbReference type="NCBI Taxonomy" id="1122206"/>
    <lineage>
        <taxon>Bacteria</taxon>
        <taxon>Pseudomonadati</taxon>
        <taxon>Pseudomonadota</taxon>
        <taxon>Gammaproteobacteria</taxon>
        <taxon>Oceanospirillales</taxon>
        <taxon>Oceanospirillaceae</taxon>
        <taxon>Marinomonas</taxon>
    </lineage>
</organism>
<evidence type="ECO:0000256" key="2">
    <source>
        <dbReference type="ARBA" id="ARBA00008017"/>
    </source>
</evidence>
<dbReference type="Gene3D" id="3.30.70.100">
    <property type="match status" value="1"/>
</dbReference>
<dbReference type="InterPro" id="IPR049142">
    <property type="entry name" value="MS_channel_1st"/>
</dbReference>
<evidence type="ECO:0000313" key="13">
    <source>
        <dbReference type="Proteomes" id="UP000184517"/>
    </source>
</evidence>
<evidence type="ECO:0000313" key="12">
    <source>
        <dbReference type="EMBL" id="SHF87875.1"/>
    </source>
</evidence>
<evidence type="ECO:0000256" key="6">
    <source>
        <dbReference type="ARBA" id="ARBA00023136"/>
    </source>
</evidence>
<dbReference type="InterPro" id="IPR011014">
    <property type="entry name" value="MscS_channel_TM-2"/>
</dbReference>
<dbReference type="Gene3D" id="2.30.30.60">
    <property type="match status" value="1"/>
</dbReference>
<feature type="compositionally biased region" description="Polar residues" evidence="7">
    <location>
        <begin position="362"/>
        <end position="373"/>
    </location>
</feature>
<evidence type="ECO:0000256" key="8">
    <source>
        <dbReference type="SAM" id="Phobius"/>
    </source>
</evidence>
<evidence type="ECO:0000256" key="5">
    <source>
        <dbReference type="ARBA" id="ARBA00022989"/>
    </source>
</evidence>
<dbReference type="GO" id="GO:0008381">
    <property type="term" value="F:mechanosensitive monoatomic ion channel activity"/>
    <property type="evidence" value="ECO:0007669"/>
    <property type="project" value="UniProtKB-ARBA"/>
</dbReference>
<dbReference type="Pfam" id="PF00924">
    <property type="entry name" value="MS_channel_2nd"/>
    <property type="match status" value="1"/>
</dbReference>
<gene>
    <name evidence="12" type="ORF">SAMN02745753_02824</name>
</gene>
<dbReference type="InterPro" id="IPR049278">
    <property type="entry name" value="MS_channel_C"/>
</dbReference>
<dbReference type="PANTHER" id="PTHR43634:SF2">
    <property type="entry name" value="LOW CONDUCTANCE MECHANOSENSITIVE CHANNEL YNAI"/>
    <property type="match status" value="1"/>
</dbReference>
<dbReference type="InterPro" id="IPR023408">
    <property type="entry name" value="MscS_beta-dom_sf"/>
</dbReference>